<dbReference type="EMBL" id="LR861803">
    <property type="protein sequence ID" value="CAD1786793.1"/>
    <property type="molecule type" value="Genomic_DNA"/>
</dbReference>
<name>A0A8E4EIN3_9XANT</name>
<dbReference type="PRINTS" id="PR00111">
    <property type="entry name" value="ABHYDROLASE"/>
</dbReference>
<dbReference type="Proteomes" id="UP000515493">
    <property type="component" value="Chromosome"/>
</dbReference>
<dbReference type="InterPro" id="IPR050471">
    <property type="entry name" value="AB_hydrolase"/>
</dbReference>
<dbReference type="RefSeq" id="WP_119130300.1">
    <property type="nucleotide sequence ID" value="NZ_LR861803.1"/>
</dbReference>
<dbReference type="GO" id="GO:0042952">
    <property type="term" value="P:beta-ketoadipate pathway"/>
    <property type="evidence" value="ECO:0007669"/>
    <property type="project" value="InterPro"/>
</dbReference>
<dbReference type="SUPFAM" id="SSF53474">
    <property type="entry name" value="alpha/beta-Hydrolases"/>
    <property type="match status" value="1"/>
</dbReference>
<dbReference type="AlphaFoldDB" id="A0A8E4EIN3"/>
<dbReference type="PANTHER" id="PTHR43433">
    <property type="entry name" value="HYDROLASE, ALPHA/BETA FOLD FAMILY PROTEIN"/>
    <property type="match status" value="1"/>
</dbReference>
<evidence type="ECO:0000259" key="1">
    <source>
        <dbReference type="Pfam" id="PF00561"/>
    </source>
</evidence>
<dbReference type="InterPro" id="IPR000073">
    <property type="entry name" value="AB_hydrolase_1"/>
</dbReference>
<accession>A0A8E4EIN3</accession>
<dbReference type="Pfam" id="PF00561">
    <property type="entry name" value="Abhydrolase_1"/>
    <property type="match status" value="1"/>
</dbReference>
<reference evidence="3 4" key="1">
    <citation type="submission" date="2020-07" db="EMBL/GenBank/DDBJ databases">
        <authorList>
            <person name="Teixeira M."/>
        </authorList>
    </citation>
    <scope>NUCLEOTIDE SEQUENCE [LARGE SCALE GENOMIC DNA]</scope>
    <source>
        <strain evidence="3">1</strain>
        <strain evidence="2">Xanthomonas sp. CPBF 367</strain>
    </source>
</reference>
<dbReference type="Gene3D" id="3.40.50.1820">
    <property type="entry name" value="alpha/beta hydrolase"/>
    <property type="match status" value="1"/>
</dbReference>
<dbReference type="InterPro" id="IPR026968">
    <property type="entry name" value="PcaD/CatD"/>
</dbReference>
<dbReference type="NCBIfam" id="TIGR02427">
    <property type="entry name" value="protocat_pcaD"/>
    <property type="match status" value="1"/>
</dbReference>
<dbReference type="InterPro" id="IPR029058">
    <property type="entry name" value="AB_hydrolase_fold"/>
</dbReference>
<dbReference type="GO" id="GO:0047570">
    <property type="term" value="F:3-oxoadipate enol-lactonase activity"/>
    <property type="evidence" value="ECO:0007669"/>
    <property type="project" value="UniProtKB-EC"/>
</dbReference>
<keyword evidence="3" id="KW-0378">Hydrolase</keyword>
<feature type="domain" description="AB hydrolase-1" evidence="1">
    <location>
        <begin position="22"/>
        <end position="237"/>
    </location>
</feature>
<evidence type="ECO:0000313" key="3">
    <source>
        <dbReference type="EMBL" id="CAD1786793.1"/>
    </source>
</evidence>
<dbReference type="KEGG" id="xeu:XSP_000380"/>
<dbReference type="EMBL" id="LR824641">
    <property type="protein sequence ID" value="CAD0311810.1"/>
    <property type="molecule type" value="Genomic_DNA"/>
</dbReference>
<dbReference type="PANTHER" id="PTHR43433:SF1">
    <property type="entry name" value="BLL5160 PROTEIN"/>
    <property type="match status" value="1"/>
</dbReference>
<sequence length="266" mass="29126">MAYLQLPTHRLHYRLDGTEGRPWLTFCNSLGTDLHMWDAQIAAFAPHYRILRYDRRGHGDSDTPPGPYRVADLGQDVLALWDALQIAQSDFCGLSIGGLTGQWLGLHAPQRLRRLVVCATAQKIGSSQSWNARIEQVRSEGLPGLVDATLQRWFTPPFATRHAQRLDMIVAAFVSTSPQGYIACCQAVADADFRGALDTLELPLLALAGDDDPVCPPADLREIAYAAPRGHYAQVPGRHICNLESPAAFNDSVLGFLQAELASVPS</sequence>
<dbReference type="GeneID" id="79387731"/>
<organism evidence="3 4">
    <name type="scientific">Xanthomonas euroxanthea</name>
    <dbReference type="NCBI Taxonomy" id="2259622"/>
    <lineage>
        <taxon>Bacteria</taxon>
        <taxon>Pseudomonadati</taxon>
        <taxon>Pseudomonadota</taxon>
        <taxon>Gammaproteobacteria</taxon>
        <taxon>Lysobacterales</taxon>
        <taxon>Lysobacteraceae</taxon>
        <taxon>Xanthomonas</taxon>
    </lineage>
</organism>
<protein>
    <submittedName>
        <fullName evidence="3">3-oxoadipate enol-lactonase</fullName>
        <ecNumber evidence="3">3.1.1.24</ecNumber>
    </submittedName>
</protein>
<dbReference type="EC" id="3.1.1.24" evidence="3"/>
<gene>
    <name evidence="3" type="primary">pcaD</name>
    <name evidence="3" type="ORF">XSP_000380</name>
</gene>
<proteinExistence type="predicted"/>
<evidence type="ECO:0000313" key="4">
    <source>
        <dbReference type="Proteomes" id="UP000515493"/>
    </source>
</evidence>
<evidence type="ECO:0000313" key="2">
    <source>
        <dbReference type="EMBL" id="CAD0311810.1"/>
    </source>
</evidence>